<reference evidence="1 3" key="1">
    <citation type="journal article" date="2015" name="Genome Announc.">
        <title>Complete genome sequences for 59 burkholderia isolates, both pathogenic and near neighbor.</title>
        <authorList>
            <person name="Johnson S.L."/>
            <person name="Bishop-Lilly K.A."/>
            <person name="Ladner J.T."/>
            <person name="Daligault H.E."/>
            <person name="Davenport K.W."/>
            <person name="Jaissle J."/>
            <person name="Frey K.G."/>
            <person name="Koroleva G.I."/>
            <person name="Bruce D.C."/>
            <person name="Coyne S.R."/>
            <person name="Broomall S.M."/>
            <person name="Li P.E."/>
            <person name="Teshima H."/>
            <person name="Gibbons H.S."/>
            <person name="Palacios G.F."/>
            <person name="Rosenzweig C.N."/>
            <person name="Redden C.L."/>
            <person name="Xu Y."/>
            <person name="Minogue T.D."/>
            <person name="Chain P.S."/>
        </authorList>
    </citation>
    <scope>NUCLEOTIDE SEQUENCE [LARGE SCALE GENOMIC DNA]</scope>
    <source>
        <strain evidence="1 3">ATCC BAA-463</strain>
        <plasmid evidence="1 3">pBIL</plasmid>
    </source>
</reference>
<dbReference type="KEGG" id="bfn:OI25_8241"/>
<proteinExistence type="predicted"/>
<reference evidence="2 4" key="2">
    <citation type="submission" date="2020-08" db="EMBL/GenBank/DDBJ databases">
        <title>Genomic Encyclopedia of Type Strains, Phase IV (KMG-V): Genome sequencing to study the core and pangenomes of soil and plant-associated prokaryotes.</title>
        <authorList>
            <person name="Whitman W."/>
        </authorList>
    </citation>
    <scope>NUCLEOTIDE SEQUENCE [LARGE SCALE GENOMIC DNA]</scope>
    <source>
        <strain evidence="2 4">SEMIA 4013</strain>
    </source>
</reference>
<organism evidence="2 4">
    <name type="scientific">Paraburkholderia fungorum</name>
    <dbReference type="NCBI Taxonomy" id="134537"/>
    <lineage>
        <taxon>Bacteria</taxon>
        <taxon>Pseudomonadati</taxon>
        <taxon>Pseudomonadota</taxon>
        <taxon>Betaproteobacteria</taxon>
        <taxon>Burkholderiales</taxon>
        <taxon>Burkholderiaceae</taxon>
        <taxon>Paraburkholderia</taxon>
    </lineage>
</organism>
<geneLocation type="plasmid" evidence="1 3">
    <name>pBIL</name>
</geneLocation>
<accession>A0AAW3V334</accession>
<evidence type="ECO:0000313" key="4">
    <source>
        <dbReference type="Proteomes" id="UP000518681"/>
    </source>
</evidence>
<dbReference type="EMBL" id="JACIIK010000011">
    <property type="protein sequence ID" value="MBB6204983.1"/>
    <property type="molecule type" value="Genomic_DNA"/>
</dbReference>
<gene>
    <name evidence="2" type="ORF">GGD69_005877</name>
    <name evidence="1" type="ORF">OI25_8241</name>
</gene>
<dbReference type="AlphaFoldDB" id="A0AAW3V334"/>
<dbReference type="Proteomes" id="UP000032614">
    <property type="component" value="Plasmid pBIL"/>
</dbReference>
<name>A0AAW3V334_9BURK</name>
<dbReference type="Proteomes" id="UP000518681">
    <property type="component" value="Unassembled WGS sequence"/>
</dbReference>
<evidence type="ECO:0000313" key="1">
    <source>
        <dbReference type="EMBL" id="AJZ56197.1"/>
    </source>
</evidence>
<evidence type="ECO:0000313" key="3">
    <source>
        <dbReference type="Proteomes" id="UP000032614"/>
    </source>
</evidence>
<dbReference type="EMBL" id="CP010024">
    <property type="protein sequence ID" value="AJZ56197.1"/>
    <property type="molecule type" value="Genomic_DNA"/>
</dbReference>
<sequence>MTDEHKQQELPHIRTMVLELERLARSGTIVRRDTSVTQPEYWRNRIHRLLATPGICGSTAAQASVLLAKLDGIAEARKNSR</sequence>
<evidence type="ECO:0000313" key="2">
    <source>
        <dbReference type="EMBL" id="MBB6204983.1"/>
    </source>
</evidence>
<keyword evidence="1" id="KW-0614">Plasmid</keyword>
<protein>
    <submittedName>
        <fullName evidence="2">Uncharacterized protein</fullName>
    </submittedName>
</protein>